<protein>
    <submittedName>
        <fullName evidence="2">Uncharacterized protein</fullName>
    </submittedName>
</protein>
<reference evidence="2" key="1">
    <citation type="submission" date="2018-02" db="EMBL/GenBank/DDBJ databases">
        <title>Rhizophora mucronata_Transcriptome.</title>
        <authorList>
            <person name="Meera S.P."/>
            <person name="Sreeshan A."/>
            <person name="Augustine A."/>
        </authorList>
    </citation>
    <scope>NUCLEOTIDE SEQUENCE</scope>
    <source>
        <tissue evidence="2">Leaf</tissue>
    </source>
</reference>
<feature type="compositionally biased region" description="Basic residues" evidence="1">
    <location>
        <begin position="43"/>
        <end position="55"/>
    </location>
</feature>
<sequence>MEIIPTMENLTVQGKLEVPESDQKKNNSPNEFKITLTNYSREKQKKTKTKRKRERNRSNNAL</sequence>
<dbReference type="EMBL" id="GGEC01078099">
    <property type="protein sequence ID" value="MBX58583.1"/>
    <property type="molecule type" value="Transcribed_RNA"/>
</dbReference>
<feature type="region of interest" description="Disordered" evidence="1">
    <location>
        <begin position="14"/>
        <end position="62"/>
    </location>
</feature>
<name>A0A2P2PVB9_RHIMU</name>
<organism evidence="2">
    <name type="scientific">Rhizophora mucronata</name>
    <name type="common">Asiatic mangrove</name>
    <dbReference type="NCBI Taxonomy" id="61149"/>
    <lineage>
        <taxon>Eukaryota</taxon>
        <taxon>Viridiplantae</taxon>
        <taxon>Streptophyta</taxon>
        <taxon>Embryophyta</taxon>
        <taxon>Tracheophyta</taxon>
        <taxon>Spermatophyta</taxon>
        <taxon>Magnoliopsida</taxon>
        <taxon>eudicotyledons</taxon>
        <taxon>Gunneridae</taxon>
        <taxon>Pentapetalae</taxon>
        <taxon>rosids</taxon>
        <taxon>fabids</taxon>
        <taxon>Malpighiales</taxon>
        <taxon>Rhizophoraceae</taxon>
        <taxon>Rhizophora</taxon>
    </lineage>
</organism>
<accession>A0A2P2PVB9</accession>
<feature type="compositionally biased region" description="Polar residues" evidence="1">
    <location>
        <begin position="26"/>
        <end position="39"/>
    </location>
</feature>
<proteinExistence type="predicted"/>
<evidence type="ECO:0000313" key="2">
    <source>
        <dbReference type="EMBL" id="MBX58583.1"/>
    </source>
</evidence>
<dbReference type="AlphaFoldDB" id="A0A2P2PVB9"/>
<evidence type="ECO:0000256" key="1">
    <source>
        <dbReference type="SAM" id="MobiDB-lite"/>
    </source>
</evidence>